<dbReference type="AlphaFoldDB" id="A0A2A9NZ67"/>
<dbReference type="Pfam" id="PF10469">
    <property type="entry name" value="AKAP7_NLS"/>
    <property type="match status" value="1"/>
</dbReference>
<dbReference type="InterPro" id="IPR009210">
    <property type="entry name" value="ASCC1"/>
</dbReference>
<gene>
    <name evidence="2" type="ORF">AMATHDRAFT_138058</name>
</gene>
<dbReference type="Proteomes" id="UP000242287">
    <property type="component" value="Unassembled WGS sequence"/>
</dbReference>
<evidence type="ECO:0000313" key="2">
    <source>
        <dbReference type="EMBL" id="PFH53320.1"/>
    </source>
</evidence>
<sequence length="234" mass="25960">HSTLRTRVSAFQNALLQCDPPIRGLDHSIVIDPRRLHLTLGVMSLNQDSTETVPASSTEQEPKMVADALKLLQSLEPSIASILQGRNTVKIRLDRMDILKPERDGAAHVLYLGPSQLPNDEEDTRLQAVSGELLVHQSFKDAGYITETRPLKLHCTILNTSHRRPRSRLAFSYSDILSSTAMTSILTDAGRVEEEMSGEVKVRFGIFNVGSIELWEMGSHGENNEYVSCGGIRL</sequence>
<dbReference type="GO" id="GO:0006307">
    <property type="term" value="P:DNA alkylation repair"/>
    <property type="evidence" value="ECO:0007669"/>
    <property type="project" value="InterPro"/>
</dbReference>
<dbReference type="InterPro" id="IPR019510">
    <property type="entry name" value="AKAP7-like_phosphoesterase"/>
</dbReference>
<dbReference type="GO" id="GO:0005634">
    <property type="term" value="C:nucleus"/>
    <property type="evidence" value="ECO:0007669"/>
    <property type="project" value="TreeGrafter"/>
</dbReference>
<protein>
    <recommendedName>
        <fullName evidence="1">A-kinase anchor protein 7-like phosphoesterase domain-containing protein</fullName>
    </recommendedName>
</protein>
<feature type="domain" description="A-kinase anchor protein 7-like phosphoesterase" evidence="1">
    <location>
        <begin position="3"/>
        <end position="232"/>
    </location>
</feature>
<keyword evidence="3" id="KW-1185">Reference proteome</keyword>
<dbReference type="STRING" id="703135.A0A2A9NZ67"/>
<accession>A0A2A9NZ67</accession>
<dbReference type="PANTHER" id="PTHR13360">
    <property type="entry name" value="ACTIVATING SIGNAL COINTEGRATOR 1 COMPLEX SUBUNIT 1"/>
    <property type="match status" value="1"/>
</dbReference>
<dbReference type="PANTHER" id="PTHR13360:SF1">
    <property type="entry name" value="ACTIVATING SIGNAL COINTEGRATOR 1 COMPLEX SUBUNIT 1"/>
    <property type="match status" value="1"/>
</dbReference>
<dbReference type="EMBL" id="KZ301974">
    <property type="protein sequence ID" value="PFH53320.1"/>
    <property type="molecule type" value="Genomic_DNA"/>
</dbReference>
<proteinExistence type="predicted"/>
<dbReference type="Gene3D" id="3.90.1140.10">
    <property type="entry name" value="Cyclic phosphodiesterase"/>
    <property type="match status" value="1"/>
</dbReference>
<organism evidence="2 3">
    <name type="scientific">Amanita thiersii Skay4041</name>
    <dbReference type="NCBI Taxonomy" id="703135"/>
    <lineage>
        <taxon>Eukaryota</taxon>
        <taxon>Fungi</taxon>
        <taxon>Dikarya</taxon>
        <taxon>Basidiomycota</taxon>
        <taxon>Agaricomycotina</taxon>
        <taxon>Agaricomycetes</taxon>
        <taxon>Agaricomycetidae</taxon>
        <taxon>Agaricales</taxon>
        <taxon>Pluteineae</taxon>
        <taxon>Amanitaceae</taxon>
        <taxon>Amanita</taxon>
    </lineage>
</organism>
<evidence type="ECO:0000313" key="3">
    <source>
        <dbReference type="Proteomes" id="UP000242287"/>
    </source>
</evidence>
<dbReference type="GO" id="GO:0006355">
    <property type="term" value="P:regulation of DNA-templated transcription"/>
    <property type="evidence" value="ECO:0007669"/>
    <property type="project" value="TreeGrafter"/>
</dbReference>
<name>A0A2A9NZ67_9AGAR</name>
<evidence type="ECO:0000259" key="1">
    <source>
        <dbReference type="Pfam" id="PF10469"/>
    </source>
</evidence>
<reference evidence="2 3" key="1">
    <citation type="submission" date="2014-02" db="EMBL/GenBank/DDBJ databases">
        <title>Transposable element dynamics among asymbiotic and ectomycorrhizal Amanita fungi.</title>
        <authorList>
            <consortium name="DOE Joint Genome Institute"/>
            <person name="Hess J."/>
            <person name="Skrede I."/>
            <person name="Wolfe B."/>
            <person name="LaButti K."/>
            <person name="Ohm R.A."/>
            <person name="Grigoriev I.V."/>
            <person name="Pringle A."/>
        </authorList>
    </citation>
    <scope>NUCLEOTIDE SEQUENCE [LARGE SCALE GENOMIC DNA]</scope>
    <source>
        <strain evidence="2 3">SKay4041</strain>
    </source>
</reference>
<feature type="non-terminal residue" evidence="2">
    <location>
        <position position="1"/>
    </location>
</feature>
<dbReference type="OrthoDB" id="277832at2759"/>